<proteinExistence type="predicted"/>
<dbReference type="EMBL" id="JAPQFC010000331">
    <property type="protein sequence ID" value="MCY6524828.1"/>
    <property type="molecule type" value="Genomic_DNA"/>
</dbReference>
<dbReference type="Proteomes" id="UP001077788">
    <property type="component" value="Unassembled WGS sequence"/>
</dbReference>
<sequence>MQKYVDPGSPIVKTHINGVEIPNTLIDLGVAINIMSRQTMDQLKLPNLIFTPTLLQLADRSIIKPDGVLEDIPVSLDSW</sequence>
<feature type="non-terminal residue" evidence="1">
    <location>
        <position position="79"/>
    </location>
</feature>
<dbReference type="PANTHER" id="PTHR33067">
    <property type="entry name" value="RNA-DIRECTED DNA POLYMERASE-RELATED"/>
    <property type="match status" value="1"/>
</dbReference>
<organism evidence="1 2">
    <name type="scientific">Actinobacillus pleuropneumoniae</name>
    <name type="common">Haemophilus pleuropneumoniae</name>
    <dbReference type="NCBI Taxonomy" id="715"/>
    <lineage>
        <taxon>Bacteria</taxon>
        <taxon>Pseudomonadati</taxon>
        <taxon>Pseudomonadota</taxon>
        <taxon>Gammaproteobacteria</taxon>
        <taxon>Pasteurellales</taxon>
        <taxon>Pasteurellaceae</taxon>
        <taxon>Actinobacillus</taxon>
    </lineage>
</organism>
<dbReference type="RefSeq" id="WP_267991949.1">
    <property type="nucleotide sequence ID" value="NZ_JAPQFC010000331.1"/>
</dbReference>
<reference evidence="1" key="1">
    <citation type="journal article" date="2021" name="Vet Sci">
        <title>O-Serogroups and Pathovirotypes of Escherichia coli Isolated from Post-Weaning Piglets Showing Diarrhoea and/or Oedema in South Korea.</title>
        <authorList>
            <person name="Byun J.W."/>
            <person name="Moon B.Y."/>
            <person name="Do K.H."/>
            <person name="Lee K."/>
            <person name="Lee H.Y."/>
            <person name="Kim W.I."/>
            <person name="So B."/>
            <person name="Lee W.K."/>
        </authorList>
    </citation>
    <scope>NUCLEOTIDE SEQUENCE</scope>
    <source>
        <strain evidence="1">84/14</strain>
    </source>
</reference>
<dbReference type="Gene3D" id="2.40.70.10">
    <property type="entry name" value="Acid Proteases"/>
    <property type="match status" value="1"/>
</dbReference>
<evidence type="ECO:0000313" key="1">
    <source>
        <dbReference type="EMBL" id="MCY6524828.1"/>
    </source>
</evidence>
<dbReference type="AlphaFoldDB" id="A0A9Q4DJM8"/>
<protein>
    <submittedName>
        <fullName evidence="1">Uncharacterized protein</fullName>
    </submittedName>
</protein>
<reference evidence="1" key="2">
    <citation type="submission" date="2022-12" db="EMBL/GenBank/DDBJ databases">
        <authorList>
            <person name="Kardos G."/>
            <person name="Sarkozi R."/>
            <person name="Laczko L."/>
            <person name="Marton S."/>
            <person name="Makrai L."/>
            <person name="Banyai K."/>
            <person name="Fodor L."/>
        </authorList>
    </citation>
    <scope>NUCLEOTIDE SEQUENCE</scope>
    <source>
        <strain evidence="1">84/14</strain>
    </source>
</reference>
<gene>
    <name evidence="1" type="ORF">OYG11_11505</name>
</gene>
<evidence type="ECO:0000313" key="2">
    <source>
        <dbReference type="Proteomes" id="UP001077788"/>
    </source>
</evidence>
<accession>A0A9Q4DJM8</accession>
<comment type="caution">
    <text evidence="1">The sequence shown here is derived from an EMBL/GenBank/DDBJ whole genome shotgun (WGS) entry which is preliminary data.</text>
</comment>
<dbReference type="InterPro" id="IPR021109">
    <property type="entry name" value="Peptidase_aspartic_dom_sf"/>
</dbReference>
<name>A0A9Q4DJM8_ACTPL</name>